<accession>A0A0E9PS35</accession>
<sequence length="38" mass="4277">MYKWESCPLAIWNEIADVISLHLGLVYGVNFVPKVLSA</sequence>
<name>A0A0E9PS35_ANGAN</name>
<dbReference type="AlphaFoldDB" id="A0A0E9PS35"/>
<organism evidence="1">
    <name type="scientific">Anguilla anguilla</name>
    <name type="common">European freshwater eel</name>
    <name type="synonym">Muraena anguilla</name>
    <dbReference type="NCBI Taxonomy" id="7936"/>
    <lineage>
        <taxon>Eukaryota</taxon>
        <taxon>Metazoa</taxon>
        <taxon>Chordata</taxon>
        <taxon>Craniata</taxon>
        <taxon>Vertebrata</taxon>
        <taxon>Euteleostomi</taxon>
        <taxon>Actinopterygii</taxon>
        <taxon>Neopterygii</taxon>
        <taxon>Teleostei</taxon>
        <taxon>Anguilliformes</taxon>
        <taxon>Anguillidae</taxon>
        <taxon>Anguilla</taxon>
    </lineage>
</organism>
<reference evidence="1" key="2">
    <citation type="journal article" date="2015" name="Fish Shellfish Immunol.">
        <title>Early steps in the European eel (Anguilla anguilla)-Vibrio vulnificus interaction in the gills: Role of the RtxA13 toxin.</title>
        <authorList>
            <person name="Callol A."/>
            <person name="Pajuelo D."/>
            <person name="Ebbesson L."/>
            <person name="Teles M."/>
            <person name="MacKenzie S."/>
            <person name="Amaro C."/>
        </authorList>
    </citation>
    <scope>NUCLEOTIDE SEQUENCE</scope>
</reference>
<evidence type="ECO:0000313" key="1">
    <source>
        <dbReference type="EMBL" id="JAH07294.1"/>
    </source>
</evidence>
<reference evidence="1" key="1">
    <citation type="submission" date="2014-11" db="EMBL/GenBank/DDBJ databases">
        <authorList>
            <person name="Amaro Gonzalez C."/>
        </authorList>
    </citation>
    <scope>NUCLEOTIDE SEQUENCE</scope>
</reference>
<protein>
    <submittedName>
        <fullName evidence="1">Uncharacterized protein</fullName>
    </submittedName>
</protein>
<proteinExistence type="predicted"/>
<dbReference type="EMBL" id="GBXM01101283">
    <property type="protein sequence ID" value="JAH07294.1"/>
    <property type="molecule type" value="Transcribed_RNA"/>
</dbReference>